<feature type="region of interest" description="Disordered" evidence="1">
    <location>
        <begin position="371"/>
        <end position="523"/>
    </location>
</feature>
<gene>
    <name evidence="2" type="ORF">KUF71_024423</name>
</gene>
<protein>
    <submittedName>
        <fullName evidence="2">Uncharacterized protein</fullName>
    </submittedName>
</protein>
<dbReference type="Proteomes" id="UP001219518">
    <property type="component" value="Unassembled WGS sequence"/>
</dbReference>
<evidence type="ECO:0000313" key="3">
    <source>
        <dbReference type="Proteomes" id="UP001219518"/>
    </source>
</evidence>
<name>A0AAE1H5C2_9NEOP</name>
<feature type="compositionally biased region" description="Low complexity" evidence="1">
    <location>
        <begin position="453"/>
        <end position="523"/>
    </location>
</feature>
<feature type="region of interest" description="Disordered" evidence="1">
    <location>
        <begin position="580"/>
        <end position="642"/>
    </location>
</feature>
<keyword evidence="3" id="KW-1185">Reference proteome</keyword>
<dbReference type="AlphaFoldDB" id="A0AAE1H5C2"/>
<evidence type="ECO:0000256" key="1">
    <source>
        <dbReference type="SAM" id="MobiDB-lite"/>
    </source>
</evidence>
<proteinExistence type="predicted"/>
<organism evidence="2 3">
    <name type="scientific">Frankliniella fusca</name>
    <dbReference type="NCBI Taxonomy" id="407009"/>
    <lineage>
        <taxon>Eukaryota</taxon>
        <taxon>Metazoa</taxon>
        <taxon>Ecdysozoa</taxon>
        <taxon>Arthropoda</taxon>
        <taxon>Hexapoda</taxon>
        <taxon>Insecta</taxon>
        <taxon>Pterygota</taxon>
        <taxon>Neoptera</taxon>
        <taxon>Paraneoptera</taxon>
        <taxon>Thysanoptera</taxon>
        <taxon>Terebrantia</taxon>
        <taxon>Thripoidea</taxon>
        <taxon>Thripidae</taxon>
        <taxon>Frankliniella</taxon>
    </lineage>
</organism>
<evidence type="ECO:0000313" key="2">
    <source>
        <dbReference type="EMBL" id="KAK3915146.1"/>
    </source>
</evidence>
<reference evidence="2" key="1">
    <citation type="submission" date="2021-07" db="EMBL/GenBank/DDBJ databases">
        <authorList>
            <person name="Catto M.A."/>
            <person name="Jacobson A."/>
            <person name="Kennedy G."/>
            <person name="Labadie P."/>
            <person name="Hunt B.G."/>
            <person name="Srinivasan R."/>
        </authorList>
    </citation>
    <scope>NUCLEOTIDE SEQUENCE</scope>
    <source>
        <strain evidence="2">PL_HMW_Pooled</strain>
        <tissue evidence="2">Head</tissue>
    </source>
</reference>
<reference evidence="2" key="2">
    <citation type="journal article" date="2023" name="BMC Genomics">
        <title>Pest status, molecular evolution, and epigenetic factors derived from the genome assembly of Frankliniella fusca, a thysanopteran phytovirus vector.</title>
        <authorList>
            <person name="Catto M.A."/>
            <person name="Labadie P.E."/>
            <person name="Jacobson A.L."/>
            <person name="Kennedy G.G."/>
            <person name="Srinivasan R."/>
            <person name="Hunt B.G."/>
        </authorList>
    </citation>
    <scope>NUCLEOTIDE SEQUENCE</scope>
    <source>
        <strain evidence="2">PL_HMW_Pooled</strain>
    </source>
</reference>
<accession>A0AAE1H5C2</accession>
<comment type="caution">
    <text evidence="2">The sequence shown here is derived from an EMBL/GenBank/DDBJ whole genome shotgun (WGS) entry which is preliminary data.</text>
</comment>
<feature type="compositionally biased region" description="Pro residues" evidence="1">
    <location>
        <begin position="585"/>
        <end position="597"/>
    </location>
</feature>
<feature type="compositionally biased region" description="Polar residues" evidence="1">
    <location>
        <begin position="425"/>
        <end position="434"/>
    </location>
</feature>
<dbReference type="EMBL" id="JAHWGI010000408">
    <property type="protein sequence ID" value="KAK3915146.1"/>
    <property type="molecule type" value="Genomic_DNA"/>
</dbReference>
<sequence length="698" mass="74866">MENSEWQLHLLPQLRNEMAELGLLSPLLWVPIASAPDVCYDKLIDMLYFAPSDWDALMGSLTTLARNVFMGKLTYGSAVKSLQACRDFFADSPDPLIRRYWHALKHLVDCTWVLLTCLHRGRSALAVIPGVLGGLVSTRDLSQMQQSALAASKSVTLQLCHYAQWPSLMDERGPLFRGAVEAAGMALKLHPAEGVWITLYARCLSWRHPDKAVLLHGAARLSHTPFTVVELATLLAMSSNSRAVDLAAQLIAQAVAEWPDNIYVNTSYVTLLLTSNCRSLLSLQTAEECLRRARRLAPDSPLLSGYYWSLLDIQRAGGQLSPILEEGSQDEDVFGTWDEDKEKRLRSIAAKLYPGATVTATIKPHFLAEPAERRCERAKPLPVGNTRDDERDLVAPAKTLWSPTTSRRALRKSSSPPPQPPPESTTDSALSSPPSCRRLRTFVQVPKLRMPRSSSASSSSATSVAPTSATSVAPTSATSVAPSSATSVAPSSATSVAPSSATSVAPSSATSVAPSSATSVAPTSATSVAPTSASSALSVAPSSAVTPPHPLSLAARLYRVSVPPSPPSLKSRLPAPTHAVVPTTVVPPTPPPTPSPPREGSLRGETSLDGSNQDNSVPLWRRSSGATSVEKTSWREGPVAQMQRKWKAPSPCEFTLEEKKQPAVNCACSGACALLTYRYYGTVRPPHSAPKLCSLKIK</sequence>